<gene>
    <name evidence="1" type="ORF">GCM10009001_26470</name>
</gene>
<name>A0ABP3RCE5_9BACI</name>
<reference evidence="2" key="1">
    <citation type="journal article" date="2019" name="Int. J. Syst. Evol. Microbiol.">
        <title>The Global Catalogue of Microorganisms (GCM) 10K type strain sequencing project: providing services to taxonomists for standard genome sequencing and annotation.</title>
        <authorList>
            <consortium name="The Broad Institute Genomics Platform"/>
            <consortium name="The Broad Institute Genome Sequencing Center for Infectious Disease"/>
            <person name="Wu L."/>
            <person name="Ma J."/>
        </authorList>
    </citation>
    <scope>NUCLEOTIDE SEQUENCE [LARGE SCALE GENOMIC DNA]</scope>
    <source>
        <strain evidence="2">JCM 15395</strain>
    </source>
</reference>
<evidence type="ECO:0000313" key="1">
    <source>
        <dbReference type="EMBL" id="GAA0607836.1"/>
    </source>
</evidence>
<dbReference type="EMBL" id="BAAADS010000018">
    <property type="protein sequence ID" value="GAA0607836.1"/>
    <property type="molecule type" value="Genomic_DNA"/>
</dbReference>
<dbReference type="Proteomes" id="UP001500866">
    <property type="component" value="Unassembled WGS sequence"/>
</dbReference>
<sequence>MPVLSLTEQYILDEQAAKKIISTSPITLRKSDEFNDLYLSDKERIAYASNILKSRKCKL</sequence>
<proteinExistence type="predicted"/>
<organism evidence="1 2">
    <name type="scientific">Virgibacillus siamensis</name>
    <dbReference type="NCBI Taxonomy" id="480071"/>
    <lineage>
        <taxon>Bacteria</taxon>
        <taxon>Bacillati</taxon>
        <taxon>Bacillota</taxon>
        <taxon>Bacilli</taxon>
        <taxon>Bacillales</taxon>
        <taxon>Bacillaceae</taxon>
        <taxon>Virgibacillus</taxon>
    </lineage>
</organism>
<accession>A0ABP3RCE5</accession>
<keyword evidence="2" id="KW-1185">Reference proteome</keyword>
<protein>
    <submittedName>
        <fullName evidence="1">Uncharacterized protein</fullName>
    </submittedName>
</protein>
<evidence type="ECO:0000313" key="2">
    <source>
        <dbReference type="Proteomes" id="UP001500866"/>
    </source>
</evidence>
<comment type="caution">
    <text evidence="1">The sequence shown here is derived from an EMBL/GenBank/DDBJ whole genome shotgun (WGS) entry which is preliminary data.</text>
</comment>